<evidence type="ECO:0000256" key="5">
    <source>
        <dbReference type="ARBA" id="ARBA00022691"/>
    </source>
</evidence>
<dbReference type="GO" id="GO:0000455">
    <property type="term" value="P:enzyme-directed rRNA pseudouridine synthesis"/>
    <property type="evidence" value="ECO:0007669"/>
    <property type="project" value="UniProtKB-UniRule"/>
</dbReference>
<dbReference type="EMBL" id="MU006561">
    <property type="protein sequence ID" value="KAF2752034.1"/>
    <property type="molecule type" value="Genomic_DNA"/>
</dbReference>
<proteinExistence type="inferred from homology"/>
<keyword evidence="4 6" id="KW-0808">Transferase</keyword>
<feature type="compositionally biased region" description="Acidic residues" evidence="7">
    <location>
        <begin position="245"/>
        <end position="264"/>
    </location>
</feature>
<feature type="domain" description="16S/18S rRNA aminocarboxypropyltransferase Tsr3 C-terminal" evidence="8">
    <location>
        <begin position="88"/>
        <end position="214"/>
    </location>
</feature>
<feature type="compositionally biased region" description="Basic residues" evidence="7">
    <location>
        <begin position="1"/>
        <end position="13"/>
    </location>
</feature>
<dbReference type="GO" id="GO:0005737">
    <property type="term" value="C:cytoplasm"/>
    <property type="evidence" value="ECO:0007669"/>
    <property type="project" value="UniProtKB-SubCell"/>
</dbReference>
<dbReference type="Proteomes" id="UP000799440">
    <property type="component" value="Unassembled WGS sequence"/>
</dbReference>
<dbReference type="Pfam" id="PF04068">
    <property type="entry name" value="Fer4_RLI"/>
    <property type="match status" value="1"/>
</dbReference>
<evidence type="ECO:0000259" key="9">
    <source>
        <dbReference type="Pfam" id="PF04068"/>
    </source>
</evidence>
<dbReference type="AlphaFoldDB" id="A0A6A6VQG2"/>
<sequence length="397" mass="44149">MVRHKKDFSKSGKKYSNAPRTRGPPRTATDIAADNASDTPNPRPSSHPPFKAACWDLGHCDAKRCSGKKLLRLGLLRELHVGQKSAGIVVSPKAKRILSPADREVLLTHGAAVVEASWNRIDEVPFSRIGGKCERLLPYLVAANPTNYGRPWRLNCVEALAACFFICGEEGWAKEILASFSYGEAFLEINARLLKRYANCRDEEEIKKAEETWLEKIEREWNESRKEEDGGDVWAGGNMNRVVVDESDSEEGEEDEEEEEEEEGPDPRNPYDLPSDDDDEEEMAELRRRVLASKPFANPTPAAAKMEEEEDDEDEDDKPKRVARTEPPPTKTAAKADEESGPENNCEDEEFDAFMNAQPVTDRTGITAKQRLKGQGTKVTATFSSASLKAPTRGPGS</sequence>
<protein>
    <recommendedName>
        <fullName evidence="6">18S rRNA aminocarboxypropyltransferase</fullName>
        <ecNumber evidence="6">2.5.1.157</ecNumber>
    </recommendedName>
</protein>
<organism evidence="10 11">
    <name type="scientific">Sporormia fimetaria CBS 119925</name>
    <dbReference type="NCBI Taxonomy" id="1340428"/>
    <lineage>
        <taxon>Eukaryota</taxon>
        <taxon>Fungi</taxon>
        <taxon>Dikarya</taxon>
        <taxon>Ascomycota</taxon>
        <taxon>Pezizomycotina</taxon>
        <taxon>Dothideomycetes</taxon>
        <taxon>Pleosporomycetidae</taxon>
        <taxon>Pleosporales</taxon>
        <taxon>Sporormiaceae</taxon>
        <taxon>Sporormia</taxon>
    </lineage>
</organism>
<dbReference type="EC" id="2.5.1.157" evidence="6"/>
<keyword evidence="6" id="KW-0539">Nucleus</keyword>
<name>A0A6A6VQG2_9PLEO</name>
<reference evidence="10" key="1">
    <citation type="journal article" date="2020" name="Stud. Mycol.">
        <title>101 Dothideomycetes genomes: a test case for predicting lifestyles and emergence of pathogens.</title>
        <authorList>
            <person name="Haridas S."/>
            <person name="Albert R."/>
            <person name="Binder M."/>
            <person name="Bloem J."/>
            <person name="Labutti K."/>
            <person name="Salamov A."/>
            <person name="Andreopoulos B."/>
            <person name="Baker S."/>
            <person name="Barry K."/>
            <person name="Bills G."/>
            <person name="Bluhm B."/>
            <person name="Cannon C."/>
            <person name="Castanera R."/>
            <person name="Culley D."/>
            <person name="Daum C."/>
            <person name="Ezra D."/>
            <person name="Gonzalez J."/>
            <person name="Henrissat B."/>
            <person name="Kuo A."/>
            <person name="Liang C."/>
            <person name="Lipzen A."/>
            <person name="Lutzoni F."/>
            <person name="Magnuson J."/>
            <person name="Mondo S."/>
            <person name="Nolan M."/>
            <person name="Ohm R."/>
            <person name="Pangilinan J."/>
            <person name="Park H.-J."/>
            <person name="Ramirez L."/>
            <person name="Alfaro M."/>
            <person name="Sun H."/>
            <person name="Tritt A."/>
            <person name="Yoshinaga Y."/>
            <person name="Zwiers L.-H."/>
            <person name="Turgeon B."/>
            <person name="Goodwin S."/>
            <person name="Spatafora J."/>
            <person name="Crous P."/>
            <person name="Grigoriev I."/>
        </authorList>
    </citation>
    <scope>NUCLEOTIDE SEQUENCE</scope>
    <source>
        <strain evidence="10">CBS 119925</strain>
    </source>
</reference>
<dbReference type="GO" id="GO:1904047">
    <property type="term" value="F:S-adenosyl-L-methionine binding"/>
    <property type="evidence" value="ECO:0007669"/>
    <property type="project" value="UniProtKB-UniRule"/>
</dbReference>
<feature type="binding site" evidence="6">
    <location>
        <position position="66"/>
    </location>
    <ligand>
        <name>S-adenosyl-L-methionine</name>
        <dbReference type="ChEBI" id="CHEBI:59789"/>
    </ligand>
</feature>
<keyword evidence="11" id="KW-1185">Reference proteome</keyword>
<feature type="compositionally biased region" description="Acidic residues" evidence="7">
    <location>
        <begin position="339"/>
        <end position="352"/>
    </location>
</feature>
<evidence type="ECO:0000256" key="1">
    <source>
        <dbReference type="ARBA" id="ARBA00022490"/>
    </source>
</evidence>
<feature type="binding site" evidence="6">
    <location>
        <position position="152"/>
    </location>
    <ligand>
        <name>S-adenosyl-L-methionine</name>
        <dbReference type="ChEBI" id="CHEBI:59789"/>
    </ligand>
</feature>
<feature type="binding site" evidence="6">
    <location>
        <position position="114"/>
    </location>
    <ligand>
        <name>S-adenosyl-L-methionine</name>
        <dbReference type="ChEBI" id="CHEBI:59789"/>
    </ligand>
</feature>
<comment type="catalytic activity">
    <reaction evidence="6">
        <text>an N(1)-methylpseudouridine in rRNA + S-adenosyl-L-methionine = N(1)-methyl-N(3)-[(3S)-3-amino-3-carboxypropyl]pseudouridine in rRNA + S-methyl-5'-thioadenosine + H(+)</text>
        <dbReference type="Rhea" id="RHEA:63296"/>
        <dbReference type="Rhea" id="RHEA-COMP:11634"/>
        <dbReference type="Rhea" id="RHEA-COMP:16310"/>
        <dbReference type="ChEBI" id="CHEBI:15378"/>
        <dbReference type="ChEBI" id="CHEBI:17509"/>
        <dbReference type="ChEBI" id="CHEBI:59789"/>
        <dbReference type="ChEBI" id="CHEBI:74890"/>
        <dbReference type="ChEBI" id="CHEBI:146234"/>
        <dbReference type="EC" id="2.5.1.157"/>
    </reaction>
</comment>
<feature type="region of interest" description="Disordered" evidence="7">
    <location>
        <begin position="1"/>
        <end position="47"/>
    </location>
</feature>
<comment type="similarity">
    <text evidence="6">Belongs to the TDD superfamily. TSR3 family.</text>
</comment>
<comment type="subcellular location">
    <subcellularLocation>
        <location evidence="6">Cytoplasm</location>
    </subcellularLocation>
    <subcellularLocation>
        <location evidence="6">Nucleus</location>
    </subcellularLocation>
</comment>
<keyword evidence="5 6" id="KW-0949">S-adenosyl-L-methionine</keyword>
<keyword evidence="3 6" id="KW-0698">rRNA processing</keyword>
<dbReference type="Pfam" id="PF04034">
    <property type="entry name" value="Ribo_biogen_C"/>
    <property type="match status" value="1"/>
</dbReference>
<evidence type="ECO:0000313" key="11">
    <source>
        <dbReference type="Proteomes" id="UP000799440"/>
    </source>
</evidence>
<gene>
    <name evidence="6" type="primary">TSR3</name>
    <name evidence="10" type="ORF">M011DRAFT_463516</name>
</gene>
<evidence type="ECO:0000256" key="3">
    <source>
        <dbReference type="ARBA" id="ARBA00022552"/>
    </source>
</evidence>
<dbReference type="InterPro" id="IPR007177">
    <property type="entry name" value="Tsr3_C"/>
</dbReference>
<feature type="compositionally biased region" description="Acidic residues" evidence="7">
    <location>
        <begin position="274"/>
        <end position="283"/>
    </location>
</feature>
<feature type="compositionally biased region" description="Acidic residues" evidence="7">
    <location>
        <begin position="307"/>
        <end position="316"/>
    </location>
</feature>
<evidence type="ECO:0000313" key="10">
    <source>
        <dbReference type="EMBL" id="KAF2752034.1"/>
    </source>
</evidence>
<dbReference type="HAMAP" id="MF_01116">
    <property type="entry name" value="TSR3"/>
    <property type="match status" value="1"/>
</dbReference>
<feature type="binding site" evidence="6">
    <location>
        <position position="137"/>
    </location>
    <ligand>
        <name>S-adenosyl-L-methionine</name>
        <dbReference type="ChEBI" id="CHEBI:59789"/>
    </ligand>
</feature>
<accession>A0A6A6VQG2</accession>
<feature type="region of interest" description="Disordered" evidence="7">
    <location>
        <begin position="222"/>
        <end position="397"/>
    </location>
</feature>
<dbReference type="PANTHER" id="PTHR20426">
    <property type="entry name" value="RIBOSOME BIOGENESIS PROTEIN TSR3 HOMOLOG"/>
    <property type="match status" value="1"/>
</dbReference>
<dbReference type="PANTHER" id="PTHR20426:SF0">
    <property type="entry name" value="18S RRNA AMINOCARBOXYPROPYLTRANSFERASE"/>
    <property type="match status" value="1"/>
</dbReference>
<keyword evidence="2 6" id="KW-0690">Ribosome biogenesis</keyword>
<evidence type="ECO:0000256" key="7">
    <source>
        <dbReference type="SAM" id="MobiDB-lite"/>
    </source>
</evidence>
<comment type="function">
    <text evidence="6">Aminocarboxypropyltransferase that catalyzes the aminocarboxypropyl transfer on pseudouridine at position 1191 (Psi1191) in 18S rRNA. It constitutes the last step in biosynthesis of the hypermodified N1-methyl-N3-(3-amino-3-carboxypropyl) pseudouridine (m1acp3-Psi) conserved in eukaryotic 18S rRNA.</text>
</comment>
<evidence type="ECO:0000256" key="4">
    <source>
        <dbReference type="ARBA" id="ARBA00022679"/>
    </source>
</evidence>
<comment type="catalytic activity">
    <reaction evidence="6">
        <text>N(1)-methylpseudouridine(1191) in yeast 18S rRNA + S-adenosyl-L-methionine = N(1)-methyl-N(3)-[(3S)-3-amino-3-carboxypropyl]pseudouridine(1191) in yeast 18S rRNA + S-methyl-5'-thioadenosine + H(+)</text>
        <dbReference type="Rhea" id="RHEA:63300"/>
        <dbReference type="Rhea" id="RHEA-COMP:13852"/>
        <dbReference type="Rhea" id="RHEA-COMP:16309"/>
        <dbReference type="ChEBI" id="CHEBI:15378"/>
        <dbReference type="ChEBI" id="CHEBI:17509"/>
        <dbReference type="ChEBI" id="CHEBI:59789"/>
        <dbReference type="ChEBI" id="CHEBI:74890"/>
        <dbReference type="ChEBI" id="CHEBI:146234"/>
    </reaction>
</comment>
<evidence type="ECO:0000256" key="6">
    <source>
        <dbReference type="HAMAP-Rule" id="MF_03146"/>
    </source>
</evidence>
<dbReference type="InterPro" id="IPR007209">
    <property type="entry name" value="RNaseL-inhib-like_metal-bd_dom"/>
</dbReference>
<evidence type="ECO:0000256" key="2">
    <source>
        <dbReference type="ARBA" id="ARBA00022517"/>
    </source>
</evidence>
<dbReference type="GO" id="GO:0030490">
    <property type="term" value="P:maturation of SSU-rRNA"/>
    <property type="evidence" value="ECO:0007669"/>
    <property type="project" value="TreeGrafter"/>
</dbReference>
<dbReference type="OrthoDB" id="10262062at2759"/>
<dbReference type="InterPro" id="IPR022968">
    <property type="entry name" value="Tsr3-like"/>
</dbReference>
<evidence type="ECO:0000259" key="8">
    <source>
        <dbReference type="Pfam" id="PF04034"/>
    </source>
</evidence>
<feature type="compositionally biased region" description="Polar residues" evidence="7">
    <location>
        <begin position="377"/>
        <end position="387"/>
    </location>
</feature>
<dbReference type="NCBIfam" id="NF002621">
    <property type="entry name" value="PRK02287.1"/>
    <property type="match status" value="1"/>
</dbReference>
<feature type="domain" description="RNase L inhibitor RLI-like possible metal-binding" evidence="9">
    <location>
        <begin position="51"/>
        <end position="84"/>
    </location>
</feature>
<dbReference type="GO" id="GO:0005634">
    <property type="term" value="C:nucleus"/>
    <property type="evidence" value="ECO:0007669"/>
    <property type="project" value="UniProtKB-SubCell"/>
</dbReference>
<dbReference type="GO" id="GO:0106388">
    <property type="term" value="F:rRNA small subunit aminocarboxypropyltransferase activity"/>
    <property type="evidence" value="ECO:0007669"/>
    <property type="project" value="UniProtKB-EC"/>
</dbReference>
<keyword evidence="1 6" id="KW-0963">Cytoplasm</keyword>